<feature type="transmembrane region" description="Helical" evidence="8">
    <location>
        <begin position="343"/>
        <end position="364"/>
    </location>
</feature>
<evidence type="ECO:0000256" key="1">
    <source>
        <dbReference type="ARBA" id="ARBA00004141"/>
    </source>
</evidence>
<dbReference type="Gene3D" id="1.10.3430.10">
    <property type="entry name" value="Ammonium transporter AmtB like domains"/>
    <property type="match status" value="1"/>
</dbReference>
<keyword evidence="6 8" id="KW-0472">Membrane</keyword>
<evidence type="ECO:0000256" key="8">
    <source>
        <dbReference type="RuleBase" id="RU362002"/>
    </source>
</evidence>
<proteinExistence type="inferred from homology"/>
<comment type="subcellular location">
    <subcellularLocation>
        <location evidence="8">Cell membrane</location>
        <topology evidence="8">Multi-pass membrane protein</topology>
    </subcellularLocation>
    <subcellularLocation>
        <location evidence="1">Membrane</location>
        <topology evidence="1">Multi-pass membrane protein</topology>
    </subcellularLocation>
</comment>
<evidence type="ECO:0000256" key="2">
    <source>
        <dbReference type="ARBA" id="ARBA00005887"/>
    </source>
</evidence>
<evidence type="ECO:0000256" key="7">
    <source>
        <dbReference type="ARBA" id="ARBA00023177"/>
    </source>
</evidence>
<feature type="transmembrane region" description="Helical" evidence="8">
    <location>
        <begin position="376"/>
        <end position="394"/>
    </location>
</feature>
<reference evidence="11 12" key="1">
    <citation type="submission" date="2021-04" db="EMBL/GenBank/DDBJ databases">
        <authorList>
            <person name="Bliznina A."/>
        </authorList>
    </citation>
    <scope>NUCLEOTIDE SEQUENCE [LARGE SCALE GENOMIC DNA]</scope>
</reference>
<dbReference type="PANTHER" id="PTHR11730:SF6">
    <property type="entry name" value="AMMONIUM TRANSPORTER"/>
    <property type="match status" value="1"/>
</dbReference>
<accession>A0ABN7T4M2</accession>
<dbReference type="InterPro" id="IPR018047">
    <property type="entry name" value="Ammonium_transpt_CS"/>
</dbReference>
<gene>
    <name evidence="11" type="ORF">OKIOD_LOCUS13453</name>
</gene>
<feature type="transmembrane region" description="Helical" evidence="8">
    <location>
        <begin position="202"/>
        <end position="224"/>
    </location>
</feature>
<evidence type="ECO:0000256" key="3">
    <source>
        <dbReference type="ARBA" id="ARBA00022448"/>
    </source>
</evidence>
<feature type="transmembrane region" description="Helical" evidence="8">
    <location>
        <begin position="66"/>
        <end position="86"/>
    </location>
</feature>
<sequence length="599" mass="64526">MSDAQILALQAEIDALKDKVSVDEKSLNQFFLVVMGSFVMFMQCGFAFLEAGAVRSKNVVNILIKNVLDCFLGAIIYWAVGFAFAYGDTDKDSSAFIGSKYFFSIYHEDYENYRANWFFQFVFAATASTIVSGAVAERTQFGSYLIYSTFITGFVYPVVSHWGWSGTGWLTASEITSFRPLVPDCANGALTYGGDAIGFKDFAGSGLVHCCGGIAALIGAIFIGPRTGRFEKVGDVKRANNIPGHSVPVASLGAFILFLGFLAFNGGSVLAIVDGETDIGEALAKSVMNTIIGGAAGSIFAISLNLIVSMINGEPQYWSLLVCINGGLAGMVSMCAACDALNTGAAFGIGAIAGMTLYWVSAVLKKLHIDDPLDAFAVHYGGGVCGILLSPIFAEYGIASVPACTQQEDNFLPFWNSQCPDNQITLKRFLYDKVENIFECDYLAYKQWTWNFIGLLAITAWTGAICIVMFGLLWYFDKLRVELDVEIRGLDIKKHGEPGYPTAAYGHGWDEEGNAEAANPFSGNAGGDTGRRDVKSLMGGGFYETSSDGGLLALAKSYRNSHYKASPASRRSSQISPGEQRKSLGDINPALDTVQEDKL</sequence>
<dbReference type="PANTHER" id="PTHR11730">
    <property type="entry name" value="AMMONIUM TRANSPORTER"/>
    <property type="match status" value="1"/>
</dbReference>
<dbReference type="InterPro" id="IPR001905">
    <property type="entry name" value="Ammonium_transpt"/>
</dbReference>
<keyword evidence="3 8" id="KW-0813">Transport</keyword>
<evidence type="ECO:0000256" key="5">
    <source>
        <dbReference type="ARBA" id="ARBA00022989"/>
    </source>
</evidence>
<protein>
    <recommendedName>
        <fullName evidence="8">Ammonium transporter</fullName>
    </recommendedName>
</protein>
<dbReference type="PROSITE" id="PS01219">
    <property type="entry name" value="AMMONIUM_TRANSP"/>
    <property type="match status" value="1"/>
</dbReference>
<organism evidence="11 12">
    <name type="scientific">Oikopleura dioica</name>
    <name type="common">Tunicate</name>
    <dbReference type="NCBI Taxonomy" id="34765"/>
    <lineage>
        <taxon>Eukaryota</taxon>
        <taxon>Metazoa</taxon>
        <taxon>Chordata</taxon>
        <taxon>Tunicata</taxon>
        <taxon>Appendicularia</taxon>
        <taxon>Copelata</taxon>
        <taxon>Oikopleuridae</taxon>
        <taxon>Oikopleura</taxon>
    </lineage>
</organism>
<feature type="transmembrane region" description="Helical" evidence="8">
    <location>
        <begin position="245"/>
        <end position="267"/>
    </location>
</feature>
<keyword evidence="5 8" id="KW-1133">Transmembrane helix</keyword>
<evidence type="ECO:0000256" key="9">
    <source>
        <dbReference type="SAM" id="MobiDB-lite"/>
    </source>
</evidence>
<keyword evidence="12" id="KW-1185">Reference proteome</keyword>
<feature type="transmembrane region" description="Helical" evidence="8">
    <location>
        <begin position="144"/>
        <end position="164"/>
    </location>
</feature>
<feature type="transmembrane region" description="Helical" evidence="8">
    <location>
        <begin position="117"/>
        <end position="137"/>
    </location>
</feature>
<dbReference type="SUPFAM" id="SSF111352">
    <property type="entry name" value="Ammonium transporter"/>
    <property type="match status" value="1"/>
</dbReference>
<name>A0ABN7T4M2_OIKDI</name>
<feature type="domain" description="Ammonium transporter AmtB-like" evidence="10">
    <location>
        <begin position="31"/>
        <end position="500"/>
    </location>
</feature>
<evidence type="ECO:0000259" key="10">
    <source>
        <dbReference type="Pfam" id="PF00909"/>
    </source>
</evidence>
<feature type="transmembrane region" description="Helical" evidence="8">
    <location>
        <begin position="287"/>
        <end position="308"/>
    </location>
</feature>
<dbReference type="NCBIfam" id="TIGR00836">
    <property type="entry name" value="amt"/>
    <property type="match status" value="1"/>
</dbReference>
<feature type="transmembrane region" description="Helical" evidence="8">
    <location>
        <begin position="452"/>
        <end position="476"/>
    </location>
</feature>
<feature type="transmembrane region" description="Helical" evidence="8">
    <location>
        <begin position="30"/>
        <end position="54"/>
    </location>
</feature>
<dbReference type="Proteomes" id="UP001158576">
    <property type="component" value="Chromosome 2"/>
</dbReference>
<evidence type="ECO:0000256" key="4">
    <source>
        <dbReference type="ARBA" id="ARBA00022692"/>
    </source>
</evidence>
<evidence type="ECO:0000313" key="11">
    <source>
        <dbReference type="EMBL" id="CAG5110273.1"/>
    </source>
</evidence>
<evidence type="ECO:0000256" key="6">
    <source>
        <dbReference type="ARBA" id="ARBA00023136"/>
    </source>
</evidence>
<dbReference type="EMBL" id="OU015567">
    <property type="protein sequence ID" value="CAG5110273.1"/>
    <property type="molecule type" value="Genomic_DNA"/>
</dbReference>
<comment type="similarity">
    <text evidence="2 8">Belongs to the ammonia transporter channel (TC 1.A.11.2) family.</text>
</comment>
<keyword evidence="7 8" id="KW-0924">Ammonia transport</keyword>
<dbReference type="Pfam" id="PF00909">
    <property type="entry name" value="Ammonium_transp"/>
    <property type="match status" value="1"/>
</dbReference>
<dbReference type="InterPro" id="IPR029020">
    <property type="entry name" value="Ammonium/urea_transptr"/>
</dbReference>
<feature type="region of interest" description="Disordered" evidence="9">
    <location>
        <begin position="562"/>
        <end position="599"/>
    </location>
</feature>
<keyword evidence="4 8" id="KW-0812">Transmembrane</keyword>
<evidence type="ECO:0000313" key="12">
    <source>
        <dbReference type="Proteomes" id="UP001158576"/>
    </source>
</evidence>
<dbReference type="InterPro" id="IPR024041">
    <property type="entry name" value="NH4_transpt_AmtB-like_dom"/>
</dbReference>